<comment type="caution">
    <text evidence="1">The sequence shown here is derived from an EMBL/GenBank/DDBJ whole genome shotgun (WGS) entry which is preliminary data.</text>
</comment>
<name>U4R293_9FIRM</name>
<sequence>MAFYLAWQIEEGKLDYKTVFSAAFFKPYKSDTDNMLIADGRQDLIVDIP</sequence>
<dbReference type="EMBL" id="ATAY01000028">
    <property type="protein sequence ID" value="EPR12355.1"/>
    <property type="molecule type" value="Genomic_DNA"/>
</dbReference>
<organism evidence="1 2">
    <name type="scientific">Ruminiclostridium papyrosolvens C7</name>
    <dbReference type="NCBI Taxonomy" id="1330534"/>
    <lineage>
        <taxon>Bacteria</taxon>
        <taxon>Bacillati</taxon>
        <taxon>Bacillota</taxon>
        <taxon>Clostridia</taxon>
        <taxon>Eubacteriales</taxon>
        <taxon>Oscillospiraceae</taxon>
        <taxon>Ruminiclostridium</taxon>
    </lineage>
</organism>
<proteinExistence type="predicted"/>
<dbReference type="Proteomes" id="UP000016860">
    <property type="component" value="Unassembled WGS sequence"/>
</dbReference>
<accession>U4R293</accession>
<evidence type="ECO:0000313" key="2">
    <source>
        <dbReference type="Proteomes" id="UP000016860"/>
    </source>
</evidence>
<evidence type="ECO:0000313" key="1">
    <source>
        <dbReference type="EMBL" id="EPR12355.1"/>
    </source>
</evidence>
<dbReference type="AlphaFoldDB" id="U4R293"/>
<dbReference type="STRING" id="1330534.L323_08625"/>
<protein>
    <submittedName>
        <fullName evidence="1">Uncharacterized protein</fullName>
    </submittedName>
</protein>
<reference evidence="1 2" key="1">
    <citation type="journal article" date="2013" name="Genome Announc.">
        <title>Draft Genome Sequence of the Cellulolytic Bacterium Clostridium papyrosolvens C7 (ATCC 700395).</title>
        <authorList>
            <person name="Zepeda V."/>
            <person name="Dassa B."/>
            <person name="Borovok I."/>
            <person name="Lamed R."/>
            <person name="Bayer E.A."/>
            <person name="Cate J.H."/>
        </authorList>
    </citation>
    <scope>NUCLEOTIDE SEQUENCE [LARGE SCALE GENOMIC DNA]</scope>
    <source>
        <strain evidence="1 2">C7</strain>
    </source>
</reference>
<dbReference type="RefSeq" id="WP_020815270.1">
    <property type="nucleotide sequence ID" value="NZ_ATAY01000028.1"/>
</dbReference>
<gene>
    <name evidence="1" type="ORF">L323_08625</name>
</gene>
<dbReference type="PATRIC" id="fig|1330534.3.peg.1715"/>